<dbReference type="Proteomes" id="UP000068167">
    <property type="component" value="Chromosome"/>
</dbReference>
<protein>
    <recommendedName>
        <fullName evidence="3">Fe-S cluster protein</fullName>
    </recommendedName>
</protein>
<keyword evidence="2" id="KW-1185">Reference proteome</keyword>
<name>A0A0K1RUP3_9CHRO</name>
<dbReference type="EMBL" id="CP011339">
    <property type="protein sequence ID" value="AKV65599.1"/>
    <property type="molecule type" value="Genomic_DNA"/>
</dbReference>
<dbReference type="PANTHER" id="PTHR36791:SF2">
    <property type="entry name" value="OS03G0363400 PROTEIN"/>
    <property type="match status" value="1"/>
</dbReference>
<dbReference type="Pfam" id="PF03692">
    <property type="entry name" value="CxxCxxCC"/>
    <property type="match status" value="1"/>
</dbReference>
<dbReference type="PATRIC" id="fig|1638788.3.peg.371"/>
<evidence type="ECO:0000313" key="1">
    <source>
        <dbReference type="EMBL" id="AKV65599.1"/>
    </source>
</evidence>
<dbReference type="AlphaFoldDB" id="A0A0K1RUP3"/>
<organism evidence="1 2">
    <name type="scientific">Microcystis panniformis FACHB-1757</name>
    <dbReference type="NCBI Taxonomy" id="1638788"/>
    <lineage>
        <taxon>Bacteria</taxon>
        <taxon>Bacillati</taxon>
        <taxon>Cyanobacteriota</taxon>
        <taxon>Cyanophyceae</taxon>
        <taxon>Oscillatoriophycideae</taxon>
        <taxon>Chroococcales</taxon>
        <taxon>Microcystaceae</taxon>
        <taxon>Microcystis</taxon>
    </lineage>
</organism>
<dbReference type="PANTHER" id="PTHR36791">
    <property type="entry name" value="OS03G0363400 PROTEIN"/>
    <property type="match status" value="1"/>
</dbReference>
<gene>
    <name evidence="1" type="ORF">VL20_370</name>
</gene>
<evidence type="ECO:0008006" key="3">
    <source>
        <dbReference type="Google" id="ProtNLM"/>
    </source>
</evidence>
<sequence>MRHTGYMANWKCIKNCGACCQLNPDERPDLEEYLTPAQLSQYLSMVGEDGWCINFDRQTRLCTIYDQRPEFCRVQPDIFAKMYQIEPGEFDQFAIDCCHQHIEDLYGEDSLEMNSYRQQVG</sequence>
<dbReference type="KEGG" id="mpk:VL20_370"/>
<accession>A0A0K1RUP3</accession>
<evidence type="ECO:0000313" key="2">
    <source>
        <dbReference type="Proteomes" id="UP000068167"/>
    </source>
</evidence>
<reference evidence="1 2" key="1">
    <citation type="journal article" date="2016" name="Stand. Genomic Sci.">
        <title>Complete genome sequence and genomic characterization of Microcystis panniformis FACHB 1757 by third-generation sequencing.</title>
        <authorList>
            <person name="Zhang J.Y."/>
            <person name="Guan R."/>
            <person name="Zhang H.J."/>
            <person name="Li H."/>
            <person name="Xiao P."/>
            <person name="Yu G.L."/>
            <person name="Du L."/>
            <person name="Cao D.M."/>
            <person name="Zhu B.C."/>
            <person name="Li R.H."/>
            <person name="Lu Z.H."/>
        </authorList>
    </citation>
    <scope>NUCLEOTIDE SEQUENCE [LARGE SCALE GENOMIC DNA]</scope>
    <source>
        <strain evidence="1 2">FACHB-1757</strain>
    </source>
</reference>
<dbReference type="InterPro" id="IPR005358">
    <property type="entry name" value="Puta_zinc/iron-chelating_dom"/>
</dbReference>
<proteinExistence type="predicted"/>